<dbReference type="PANTHER" id="PTHR11717">
    <property type="entry name" value="LOW MOLECULAR WEIGHT PROTEIN TYROSINE PHOSPHATASE"/>
    <property type="match status" value="1"/>
</dbReference>
<keyword evidence="3" id="KW-0378">Hydrolase</keyword>
<dbReference type="Gene3D" id="3.40.50.2300">
    <property type="match status" value="1"/>
</dbReference>
<proteinExistence type="inferred from homology"/>
<evidence type="ECO:0000256" key="4">
    <source>
        <dbReference type="ARBA" id="ARBA00022912"/>
    </source>
</evidence>
<evidence type="ECO:0000256" key="2">
    <source>
        <dbReference type="ARBA" id="ARBA00013064"/>
    </source>
</evidence>
<evidence type="ECO:0000313" key="6">
    <source>
        <dbReference type="EMBL" id="MCL9818581.1"/>
    </source>
</evidence>
<dbReference type="InterPro" id="IPR036196">
    <property type="entry name" value="Ptyr_pPase_sf"/>
</dbReference>
<organism evidence="6 7">
    <name type="scientific">Helicobacter colisuis</name>
    <dbReference type="NCBI Taxonomy" id="2949739"/>
    <lineage>
        <taxon>Bacteria</taxon>
        <taxon>Pseudomonadati</taxon>
        <taxon>Campylobacterota</taxon>
        <taxon>Epsilonproteobacteria</taxon>
        <taxon>Campylobacterales</taxon>
        <taxon>Helicobacteraceae</taxon>
        <taxon>Helicobacter</taxon>
    </lineage>
</organism>
<evidence type="ECO:0000259" key="5">
    <source>
        <dbReference type="SMART" id="SM00226"/>
    </source>
</evidence>
<keyword evidence="7" id="KW-1185">Reference proteome</keyword>
<dbReference type="Pfam" id="PF01451">
    <property type="entry name" value="LMWPc"/>
    <property type="match status" value="1"/>
</dbReference>
<dbReference type="Proteomes" id="UP001057522">
    <property type="component" value="Unassembled WGS sequence"/>
</dbReference>
<evidence type="ECO:0000256" key="3">
    <source>
        <dbReference type="ARBA" id="ARBA00022801"/>
    </source>
</evidence>
<dbReference type="SUPFAM" id="SSF52788">
    <property type="entry name" value="Phosphotyrosine protein phosphatases I"/>
    <property type="match status" value="1"/>
</dbReference>
<name>A0ABT0TRP0_9HELI</name>
<dbReference type="InterPro" id="IPR023485">
    <property type="entry name" value="Ptyr_pPase"/>
</dbReference>
<dbReference type="InterPro" id="IPR050438">
    <property type="entry name" value="LMW_PTPase"/>
</dbReference>
<reference evidence="6" key="1">
    <citation type="submission" date="2022-06" db="EMBL/GenBank/DDBJ databases">
        <title>Helicobacter colisuis sp. nov.</title>
        <authorList>
            <person name="Papic B."/>
            <person name="Gruntar I."/>
        </authorList>
    </citation>
    <scope>NUCLEOTIDE SEQUENCE</scope>
    <source>
        <strain evidence="6">11154-15</strain>
    </source>
</reference>
<sequence length="152" mass="17210">MQKVHSILFVCLGNICRSPLAEGIAKHLAQKEGLNLKIDSAGTSGWHIDEPPCAYSIAIAKKYKIDISQLRGRRVNVYGDDSFDYIVAMDRQNYQDLLSMGFKKEKVKLMGDFGLEGQDIPDPYHYKNLEGFEKIYTMLEVAIKALYSTIKD</sequence>
<dbReference type="PRINTS" id="PR00719">
    <property type="entry name" value="LMWPTPASE"/>
</dbReference>
<dbReference type="RefSeq" id="WP_112056698.1">
    <property type="nucleotide sequence ID" value="NZ_JAMOKX010000001.1"/>
</dbReference>
<evidence type="ECO:0000313" key="7">
    <source>
        <dbReference type="Proteomes" id="UP001057522"/>
    </source>
</evidence>
<dbReference type="InterPro" id="IPR017867">
    <property type="entry name" value="Tyr_phospatase_low_mol_wt"/>
</dbReference>
<dbReference type="EC" id="3.1.3.48" evidence="2"/>
<dbReference type="CDD" id="cd16343">
    <property type="entry name" value="LMWPTP"/>
    <property type="match status" value="1"/>
</dbReference>
<accession>A0ABT0TRP0</accession>
<keyword evidence="4" id="KW-0904">Protein phosphatase</keyword>
<feature type="domain" description="Phosphotyrosine protein phosphatase I" evidence="5">
    <location>
        <begin position="5"/>
        <end position="149"/>
    </location>
</feature>
<protein>
    <recommendedName>
        <fullName evidence="2">protein-tyrosine-phosphatase</fullName>
        <ecNumber evidence="2">3.1.3.48</ecNumber>
    </recommendedName>
</protein>
<comment type="caution">
    <text evidence="6">The sequence shown here is derived from an EMBL/GenBank/DDBJ whole genome shotgun (WGS) entry which is preliminary data.</text>
</comment>
<evidence type="ECO:0000256" key="1">
    <source>
        <dbReference type="ARBA" id="ARBA00011063"/>
    </source>
</evidence>
<dbReference type="EMBL" id="JAMOKX010000001">
    <property type="protein sequence ID" value="MCL9818581.1"/>
    <property type="molecule type" value="Genomic_DNA"/>
</dbReference>
<gene>
    <name evidence="6" type="ORF">NCR95_00080</name>
</gene>
<comment type="similarity">
    <text evidence="1">Belongs to the low molecular weight phosphotyrosine protein phosphatase family.</text>
</comment>
<dbReference type="PANTHER" id="PTHR11717:SF7">
    <property type="entry name" value="LOW MOLECULAR WEIGHT PHOSPHOTYROSINE PROTEIN PHOSPHATASE"/>
    <property type="match status" value="1"/>
</dbReference>
<dbReference type="SMART" id="SM00226">
    <property type="entry name" value="LMWPc"/>
    <property type="match status" value="1"/>
</dbReference>